<dbReference type="SMART" id="SM00220">
    <property type="entry name" value="S_TKc"/>
    <property type="match status" value="1"/>
</dbReference>
<dbReference type="Gene3D" id="1.10.510.10">
    <property type="entry name" value="Transferase(Phosphotransferase) domain 1"/>
    <property type="match status" value="1"/>
</dbReference>
<feature type="domain" description="Protein kinase" evidence="7">
    <location>
        <begin position="52"/>
        <end position="327"/>
    </location>
</feature>
<feature type="compositionally biased region" description="Acidic residues" evidence="5">
    <location>
        <begin position="13"/>
        <end position="24"/>
    </location>
</feature>
<dbReference type="Proteomes" id="UP001151081">
    <property type="component" value="Unassembled WGS sequence"/>
</dbReference>
<feature type="region of interest" description="Disordered" evidence="5">
    <location>
        <begin position="338"/>
        <end position="399"/>
    </location>
</feature>
<reference evidence="8 9" key="1">
    <citation type="submission" date="2021-04" db="EMBL/GenBank/DDBJ databases">
        <title>Genome analysis of Polyangium sp.</title>
        <authorList>
            <person name="Li Y."/>
            <person name="Wang J."/>
        </authorList>
    </citation>
    <scope>NUCLEOTIDE SEQUENCE [LARGE SCALE GENOMIC DNA]</scope>
    <source>
        <strain evidence="8 9">SDU14</strain>
    </source>
</reference>
<evidence type="ECO:0000313" key="9">
    <source>
        <dbReference type="Proteomes" id="UP001151081"/>
    </source>
</evidence>
<evidence type="ECO:0000256" key="1">
    <source>
        <dbReference type="ARBA" id="ARBA00022679"/>
    </source>
</evidence>
<dbReference type="PROSITE" id="PS00108">
    <property type="entry name" value="PROTEIN_KINASE_ST"/>
    <property type="match status" value="1"/>
</dbReference>
<keyword evidence="1" id="KW-0808">Transferase</keyword>
<evidence type="ECO:0000256" key="4">
    <source>
        <dbReference type="ARBA" id="ARBA00022840"/>
    </source>
</evidence>
<dbReference type="InterPro" id="IPR000719">
    <property type="entry name" value="Prot_kinase_dom"/>
</dbReference>
<evidence type="ECO:0000256" key="6">
    <source>
        <dbReference type="SAM" id="Phobius"/>
    </source>
</evidence>
<dbReference type="CDD" id="cd14014">
    <property type="entry name" value="STKc_PknB_like"/>
    <property type="match status" value="1"/>
</dbReference>
<evidence type="ECO:0000313" key="8">
    <source>
        <dbReference type="EMBL" id="MDC3980414.1"/>
    </source>
</evidence>
<proteinExistence type="predicted"/>
<keyword evidence="8" id="KW-0723">Serine/threonine-protein kinase</keyword>
<dbReference type="RefSeq" id="WP_272417452.1">
    <property type="nucleotide sequence ID" value="NZ_JAGTJJ010000002.1"/>
</dbReference>
<dbReference type="PANTHER" id="PTHR43289">
    <property type="entry name" value="MITOGEN-ACTIVATED PROTEIN KINASE KINASE KINASE 20-RELATED"/>
    <property type="match status" value="1"/>
</dbReference>
<evidence type="ECO:0000256" key="3">
    <source>
        <dbReference type="ARBA" id="ARBA00022777"/>
    </source>
</evidence>
<dbReference type="AlphaFoldDB" id="A0A9X3WYC9"/>
<keyword evidence="4" id="KW-0067">ATP-binding</keyword>
<dbReference type="GO" id="GO:0005524">
    <property type="term" value="F:ATP binding"/>
    <property type="evidence" value="ECO:0007669"/>
    <property type="project" value="UniProtKB-KW"/>
</dbReference>
<dbReference type="InterPro" id="IPR008271">
    <property type="entry name" value="Ser/Thr_kinase_AS"/>
</dbReference>
<keyword evidence="6" id="KW-1133">Transmembrane helix</keyword>
<name>A0A9X3WYC9_9BACT</name>
<organism evidence="8 9">
    <name type="scientific">Polyangium jinanense</name>
    <dbReference type="NCBI Taxonomy" id="2829994"/>
    <lineage>
        <taxon>Bacteria</taxon>
        <taxon>Pseudomonadati</taxon>
        <taxon>Myxococcota</taxon>
        <taxon>Polyangia</taxon>
        <taxon>Polyangiales</taxon>
        <taxon>Polyangiaceae</taxon>
        <taxon>Polyangium</taxon>
    </lineage>
</organism>
<feature type="compositionally biased region" description="Basic and acidic residues" evidence="5">
    <location>
        <begin position="354"/>
        <end position="369"/>
    </location>
</feature>
<keyword evidence="6" id="KW-0812">Transmembrane</keyword>
<keyword evidence="3 8" id="KW-0418">Kinase</keyword>
<dbReference type="PROSITE" id="PS50011">
    <property type="entry name" value="PROTEIN_KINASE_DOM"/>
    <property type="match status" value="1"/>
</dbReference>
<feature type="compositionally biased region" description="Low complexity" evidence="5">
    <location>
        <begin position="1"/>
        <end position="12"/>
    </location>
</feature>
<comment type="caution">
    <text evidence="8">The sequence shown here is derived from an EMBL/GenBank/DDBJ whole genome shotgun (WGS) entry which is preliminary data.</text>
</comment>
<dbReference type="Pfam" id="PF00069">
    <property type="entry name" value="Pkinase"/>
    <property type="match status" value="1"/>
</dbReference>
<protein>
    <submittedName>
        <fullName evidence="8">Serine/threonine protein kinase</fullName>
    </submittedName>
</protein>
<sequence length="425" mass="46391">MSPTEESAQSIEIDAEAEAEEPLDVDQANADAHQKALERARDLIGQTISERYRILDLLAMGGMGAVYLGEHVLMHKRVAVKILHPESDDNPEIVARFEREALVGAHIDNPNIAHATDFGKLDDGSYFLILEYVEGKNLAEVIREGPMKPRLVVHVARQILIGLQAAHDLGIVHRDLKPRNVMLEAGFVAKLIDFGFAKVSVGKLPLTVPKEGRPPSRLTGVGVIFGTINYLAPEAAHGMDAVDERADLYALGVMMYEMLTGKHPFDSTDPIEMFQHHRTTPPPPFSVRAPDVKIPAELEPLVGKLLEKDPYERFSNAGAVIEALDALSISSEVVEEAAVRSKKTPPPPSVSVRPPEKPSEKASEEKTPEKAPPSAEPRKKKKKARGDETALSARRAPERKPSPINYTLAVVAIVAVLAAAFFASR</sequence>
<accession>A0A9X3WYC9</accession>
<dbReference type="InterPro" id="IPR011009">
    <property type="entry name" value="Kinase-like_dom_sf"/>
</dbReference>
<gene>
    <name evidence="8" type="ORF">KEG57_07920</name>
</gene>
<keyword evidence="6" id="KW-0472">Membrane</keyword>
<feature type="transmembrane region" description="Helical" evidence="6">
    <location>
        <begin position="404"/>
        <end position="423"/>
    </location>
</feature>
<dbReference type="PANTHER" id="PTHR43289:SF34">
    <property type="entry name" value="SERINE_THREONINE-PROTEIN KINASE YBDM-RELATED"/>
    <property type="match status" value="1"/>
</dbReference>
<feature type="region of interest" description="Disordered" evidence="5">
    <location>
        <begin position="1"/>
        <end position="30"/>
    </location>
</feature>
<keyword evidence="9" id="KW-1185">Reference proteome</keyword>
<evidence type="ECO:0000256" key="5">
    <source>
        <dbReference type="SAM" id="MobiDB-lite"/>
    </source>
</evidence>
<dbReference type="SUPFAM" id="SSF56112">
    <property type="entry name" value="Protein kinase-like (PK-like)"/>
    <property type="match status" value="1"/>
</dbReference>
<keyword evidence="2" id="KW-0547">Nucleotide-binding</keyword>
<evidence type="ECO:0000259" key="7">
    <source>
        <dbReference type="PROSITE" id="PS50011"/>
    </source>
</evidence>
<dbReference type="Gene3D" id="3.30.200.20">
    <property type="entry name" value="Phosphorylase Kinase, domain 1"/>
    <property type="match status" value="1"/>
</dbReference>
<dbReference type="GO" id="GO:0004674">
    <property type="term" value="F:protein serine/threonine kinase activity"/>
    <property type="evidence" value="ECO:0007669"/>
    <property type="project" value="UniProtKB-KW"/>
</dbReference>
<dbReference type="EMBL" id="JAGTJJ010000002">
    <property type="protein sequence ID" value="MDC3980414.1"/>
    <property type="molecule type" value="Genomic_DNA"/>
</dbReference>
<evidence type="ECO:0000256" key="2">
    <source>
        <dbReference type="ARBA" id="ARBA00022741"/>
    </source>
</evidence>